<protein>
    <submittedName>
        <fullName evidence="4">Putative N-acetyltransferase</fullName>
    </submittedName>
</protein>
<name>A0A2P2EE04_9PROT</name>
<dbReference type="CDD" id="cd04301">
    <property type="entry name" value="NAT_SF"/>
    <property type="match status" value="1"/>
</dbReference>
<dbReference type="PROSITE" id="PS51186">
    <property type="entry name" value="GNAT"/>
    <property type="match status" value="1"/>
</dbReference>
<evidence type="ECO:0000313" key="5">
    <source>
        <dbReference type="Proteomes" id="UP000245086"/>
    </source>
</evidence>
<dbReference type="InterPro" id="IPR016181">
    <property type="entry name" value="Acyl_CoA_acyltransferase"/>
</dbReference>
<gene>
    <name evidence="4" type="ORF">PbB2_02977</name>
</gene>
<dbReference type="Proteomes" id="UP000245086">
    <property type="component" value="Unassembled WGS sequence"/>
</dbReference>
<keyword evidence="1 4" id="KW-0808">Transferase</keyword>
<evidence type="ECO:0000259" key="3">
    <source>
        <dbReference type="PROSITE" id="PS51186"/>
    </source>
</evidence>
<dbReference type="Pfam" id="PF00583">
    <property type="entry name" value="Acetyltransf_1"/>
    <property type="match status" value="1"/>
</dbReference>
<dbReference type="EMBL" id="BFBR01000011">
    <property type="protein sequence ID" value="GBF59283.1"/>
    <property type="molecule type" value="Genomic_DNA"/>
</dbReference>
<dbReference type="AlphaFoldDB" id="A0A2P2EE04"/>
<evidence type="ECO:0000256" key="1">
    <source>
        <dbReference type="ARBA" id="ARBA00022679"/>
    </source>
</evidence>
<dbReference type="PANTHER" id="PTHR43877">
    <property type="entry name" value="AMINOALKYLPHOSPHONATE N-ACETYLTRANSFERASE-RELATED-RELATED"/>
    <property type="match status" value="1"/>
</dbReference>
<feature type="domain" description="N-acetyltransferase" evidence="3">
    <location>
        <begin position="5"/>
        <end position="174"/>
    </location>
</feature>
<keyword evidence="2" id="KW-0012">Acyltransferase</keyword>
<dbReference type="SUPFAM" id="SSF55729">
    <property type="entry name" value="Acyl-CoA N-acyltransferases (Nat)"/>
    <property type="match status" value="1"/>
</dbReference>
<dbReference type="InterPro" id="IPR000182">
    <property type="entry name" value="GNAT_dom"/>
</dbReference>
<comment type="caution">
    <text evidence="4">The sequence shown here is derived from an EMBL/GenBank/DDBJ whole genome shotgun (WGS) entry which is preliminary data.</text>
</comment>
<proteinExistence type="predicted"/>
<evidence type="ECO:0000256" key="2">
    <source>
        <dbReference type="ARBA" id="ARBA00023315"/>
    </source>
</evidence>
<evidence type="ECO:0000313" key="4">
    <source>
        <dbReference type="EMBL" id="GBF59283.1"/>
    </source>
</evidence>
<reference evidence="4 5" key="1">
    <citation type="journal article" date="2018" name="Genome Announc.">
        <title>Draft Genome Sequence of "Candidatus Phycosocius bacilliformis," an Alphaproteobacterial Ectosymbiont of the Hydrocarbon-Producing Green Alga Botryococcus braunii.</title>
        <authorList>
            <person name="Tanabe Y."/>
            <person name="Yamaguchi H."/>
            <person name="Watanabe M.M."/>
        </authorList>
    </citation>
    <scope>NUCLEOTIDE SEQUENCE [LARGE SCALE GENOMIC DNA]</scope>
    <source>
        <strain evidence="4 5">BOTRYCO-2</strain>
    </source>
</reference>
<dbReference type="RefSeq" id="WP_108986166.1">
    <property type="nucleotide sequence ID" value="NZ_BFBR01000011.1"/>
</dbReference>
<dbReference type="OrthoDB" id="143110at2"/>
<dbReference type="Gene3D" id="3.40.630.30">
    <property type="match status" value="1"/>
</dbReference>
<dbReference type="InterPro" id="IPR050832">
    <property type="entry name" value="Bact_Acetyltransf"/>
</dbReference>
<dbReference type="GO" id="GO:0016747">
    <property type="term" value="F:acyltransferase activity, transferring groups other than amino-acyl groups"/>
    <property type="evidence" value="ECO:0007669"/>
    <property type="project" value="InterPro"/>
</dbReference>
<keyword evidence="5" id="KW-1185">Reference proteome</keyword>
<sequence length="177" mass="19673">MTQNIAIRPAEASDAGALAAFGEKTFLATFGHLYPPEDKAYFISLRYSLERTLQDIADPTRWLVVAYEGAELVGFLDCCQLGLPLPQPEAGALEISRLYLDESQKGTGLAQKLMEMALEWARAKGAPAIYLGVWSQNERAKRFYAKFGFEIVGAYHFKVGKTLDDERIMRLSLTSAD</sequence>
<organism evidence="4 5">
    <name type="scientific">Candidatus Phycosocius bacilliformis</name>
    <dbReference type="NCBI Taxonomy" id="1445552"/>
    <lineage>
        <taxon>Bacteria</taxon>
        <taxon>Pseudomonadati</taxon>
        <taxon>Pseudomonadota</taxon>
        <taxon>Alphaproteobacteria</taxon>
        <taxon>Caulobacterales</taxon>
        <taxon>Caulobacterales incertae sedis</taxon>
        <taxon>Candidatus Phycosocius</taxon>
    </lineage>
</organism>
<accession>A0A2P2EE04</accession>